<dbReference type="CDD" id="cd02440">
    <property type="entry name" value="AdoMet_MTases"/>
    <property type="match status" value="1"/>
</dbReference>
<keyword evidence="1 5" id="KW-0489">Methyltransferase</keyword>
<evidence type="ECO:0000313" key="6">
    <source>
        <dbReference type="Proteomes" id="UP001305702"/>
    </source>
</evidence>
<dbReference type="PANTHER" id="PTHR43464:SF19">
    <property type="entry name" value="UBIQUINONE BIOSYNTHESIS O-METHYLTRANSFERASE, MITOCHONDRIAL"/>
    <property type="match status" value="1"/>
</dbReference>
<dbReference type="AlphaFoldDB" id="A0AA96LF08"/>
<feature type="domain" description="Methyltransferase type 11" evidence="4">
    <location>
        <begin position="41"/>
        <end position="131"/>
    </location>
</feature>
<reference evidence="5 6" key="1">
    <citation type="submission" date="2022-02" db="EMBL/GenBank/DDBJ databases">
        <title>Paenibacillus sp. MBLB1776 Whole Genome Shotgun Sequencing.</title>
        <authorList>
            <person name="Hwang C.Y."/>
            <person name="Cho E.-S."/>
            <person name="Seo M.-J."/>
        </authorList>
    </citation>
    <scope>NUCLEOTIDE SEQUENCE [LARGE SCALE GENOMIC DNA]</scope>
    <source>
        <strain evidence="5 6">MBLB1776</strain>
    </source>
</reference>
<evidence type="ECO:0000259" key="4">
    <source>
        <dbReference type="Pfam" id="PF08241"/>
    </source>
</evidence>
<dbReference type="RefSeq" id="WP_315606415.1">
    <property type="nucleotide sequence ID" value="NZ_CP130318.1"/>
</dbReference>
<evidence type="ECO:0000256" key="2">
    <source>
        <dbReference type="ARBA" id="ARBA00022679"/>
    </source>
</evidence>
<evidence type="ECO:0000313" key="5">
    <source>
        <dbReference type="EMBL" id="WNQ12637.1"/>
    </source>
</evidence>
<dbReference type="GO" id="GO:0008757">
    <property type="term" value="F:S-adenosylmethionine-dependent methyltransferase activity"/>
    <property type="evidence" value="ECO:0007669"/>
    <property type="project" value="InterPro"/>
</dbReference>
<dbReference type="PANTHER" id="PTHR43464">
    <property type="entry name" value="METHYLTRANSFERASE"/>
    <property type="match status" value="1"/>
</dbReference>
<dbReference type="EMBL" id="CP130318">
    <property type="protein sequence ID" value="WNQ12637.1"/>
    <property type="molecule type" value="Genomic_DNA"/>
</dbReference>
<name>A0AA96LF08_9BACL</name>
<dbReference type="InterPro" id="IPR013216">
    <property type="entry name" value="Methyltransf_11"/>
</dbReference>
<dbReference type="GO" id="GO:0032259">
    <property type="term" value="P:methylation"/>
    <property type="evidence" value="ECO:0007669"/>
    <property type="project" value="UniProtKB-KW"/>
</dbReference>
<keyword evidence="6" id="KW-1185">Reference proteome</keyword>
<dbReference type="KEGG" id="paun:MJA45_06290"/>
<accession>A0AA96LF08</accession>
<evidence type="ECO:0000256" key="1">
    <source>
        <dbReference type="ARBA" id="ARBA00022603"/>
    </source>
</evidence>
<organism evidence="5 6">
    <name type="scientific">Paenibacillus aurantius</name>
    <dbReference type="NCBI Taxonomy" id="2918900"/>
    <lineage>
        <taxon>Bacteria</taxon>
        <taxon>Bacillati</taxon>
        <taxon>Bacillota</taxon>
        <taxon>Bacilli</taxon>
        <taxon>Bacillales</taxon>
        <taxon>Paenibacillaceae</taxon>
        <taxon>Paenibacillus</taxon>
    </lineage>
</organism>
<dbReference type="SUPFAM" id="SSF53335">
    <property type="entry name" value="S-adenosyl-L-methionine-dependent methyltransferases"/>
    <property type="match status" value="1"/>
</dbReference>
<keyword evidence="3" id="KW-0949">S-adenosyl-L-methionine</keyword>
<sequence>MREAYNRMARERDRSELQEWKIVERSRYLSKLQEEKRGRLLEIGAGTGRDSLFFQEAGLQVTSADLSEEMVALCREKGLDARVMDFYRLDFAEEAFEAVYALNCLLHVPKKDLPDVLAEIRRILVPGGLFFMGVYGGVDSDGVWEKDTYELKRYFSMYPDDDLTAVVKKVFEVEEFRTVSLGEGTPHFQSLILRRSRNE</sequence>
<dbReference type="InterPro" id="IPR029063">
    <property type="entry name" value="SAM-dependent_MTases_sf"/>
</dbReference>
<keyword evidence="2 5" id="KW-0808">Transferase</keyword>
<dbReference type="Gene3D" id="3.40.50.150">
    <property type="entry name" value="Vaccinia Virus protein VP39"/>
    <property type="match status" value="1"/>
</dbReference>
<evidence type="ECO:0000256" key="3">
    <source>
        <dbReference type="ARBA" id="ARBA00022691"/>
    </source>
</evidence>
<gene>
    <name evidence="5" type="ORF">MJA45_06290</name>
</gene>
<dbReference type="EC" id="2.1.1.-" evidence="5"/>
<proteinExistence type="predicted"/>
<dbReference type="Pfam" id="PF08241">
    <property type="entry name" value="Methyltransf_11"/>
    <property type="match status" value="1"/>
</dbReference>
<protein>
    <submittedName>
        <fullName evidence="5">Class I SAM-dependent methyltransferase</fullName>
        <ecNumber evidence="5">2.1.1.-</ecNumber>
    </submittedName>
</protein>
<dbReference type="Proteomes" id="UP001305702">
    <property type="component" value="Chromosome"/>
</dbReference>